<dbReference type="InterPro" id="IPR028978">
    <property type="entry name" value="Chorismate_lyase_/UTRA_dom_sf"/>
</dbReference>
<dbReference type="EC" id="4.1.3.40" evidence="4"/>
<dbReference type="EMBL" id="BLWA01000009">
    <property type="protein sequence ID" value="GFM93344.1"/>
    <property type="molecule type" value="Genomic_DNA"/>
</dbReference>
<proteinExistence type="inferred from homology"/>
<comment type="subcellular location">
    <subcellularLocation>
        <location evidence="4">Cytoplasm</location>
    </subcellularLocation>
</comment>
<evidence type="ECO:0000256" key="3">
    <source>
        <dbReference type="ARBA" id="ARBA00023239"/>
    </source>
</evidence>
<keyword evidence="8" id="KW-1185">Reference proteome</keyword>
<dbReference type="InterPro" id="IPR007440">
    <property type="entry name" value="Chorismate--pyruvate_lyase"/>
</dbReference>
<dbReference type="PANTHER" id="PTHR38683:SF1">
    <property type="entry name" value="CHORISMATE PYRUVATE-LYASE"/>
    <property type="match status" value="1"/>
</dbReference>
<gene>
    <name evidence="4 5" type="primary">ubiC</name>
    <name evidence="6" type="ORF">ALP84_01676</name>
    <name evidence="5" type="ORF">PSCICP_33160</name>
</gene>
<evidence type="ECO:0000256" key="4">
    <source>
        <dbReference type="HAMAP-Rule" id="MF_01632"/>
    </source>
</evidence>
<dbReference type="HAMAP" id="MF_01632">
    <property type="entry name" value="UbiC"/>
    <property type="match status" value="1"/>
</dbReference>
<organism evidence="6 7">
    <name type="scientific">Pseudomonas cichorii</name>
    <dbReference type="NCBI Taxonomy" id="36746"/>
    <lineage>
        <taxon>Bacteria</taxon>
        <taxon>Pseudomonadati</taxon>
        <taxon>Pseudomonadota</taxon>
        <taxon>Gammaproteobacteria</taxon>
        <taxon>Pseudomonadales</taxon>
        <taxon>Pseudomonadaceae</taxon>
        <taxon>Pseudomonas</taxon>
    </lineage>
</organism>
<feature type="binding site" evidence="4">
    <location>
        <position position="80"/>
    </location>
    <ligand>
        <name>substrate</name>
    </ligand>
</feature>
<dbReference type="GO" id="GO:0005829">
    <property type="term" value="C:cytosol"/>
    <property type="evidence" value="ECO:0007669"/>
    <property type="project" value="TreeGrafter"/>
</dbReference>
<dbReference type="GO" id="GO:0008813">
    <property type="term" value="F:chorismate lyase activity"/>
    <property type="evidence" value="ECO:0007669"/>
    <property type="project" value="UniProtKB-UniRule"/>
</dbReference>
<dbReference type="AlphaFoldDB" id="A0A3M4VI43"/>
<evidence type="ECO:0000313" key="7">
    <source>
        <dbReference type="Proteomes" id="UP000278332"/>
    </source>
</evidence>
<dbReference type="EMBL" id="RBRY01000163">
    <property type="protein sequence ID" value="RMR51267.1"/>
    <property type="molecule type" value="Genomic_DNA"/>
</dbReference>
<dbReference type="UniPathway" id="UPA00232"/>
<comment type="similarity">
    <text evidence="4">Belongs to the UbiC family.</text>
</comment>
<reference evidence="5 8" key="2">
    <citation type="submission" date="2020-05" db="EMBL/GenBank/DDBJ databases">
        <title>Genetic diversity of Pseudomonas cichorii.</title>
        <authorList>
            <person name="Tani S."/>
            <person name="Yagi H."/>
            <person name="Hashimoto S."/>
            <person name="Iiyama K."/>
            <person name="Furuya N."/>
        </authorList>
    </citation>
    <scope>NUCLEOTIDE SEQUENCE [LARGE SCALE GENOMIC DNA]</scope>
    <source>
        <strain evidence="5 8">LMG 2162</strain>
    </source>
</reference>
<dbReference type="GO" id="GO:0006744">
    <property type="term" value="P:ubiquinone biosynthetic process"/>
    <property type="evidence" value="ECO:0007669"/>
    <property type="project" value="UniProtKB-UniRule"/>
</dbReference>
<dbReference type="SUPFAM" id="SSF64288">
    <property type="entry name" value="Chorismate lyase-like"/>
    <property type="match status" value="1"/>
</dbReference>
<dbReference type="GeneID" id="93661759"/>
<dbReference type="GO" id="GO:0042866">
    <property type="term" value="P:pyruvate biosynthetic process"/>
    <property type="evidence" value="ECO:0007669"/>
    <property type="project" value="UniProtKB-UniRule"/>
</dbReference>
<dbReference type="OrthoDB" id="9789493at2"/>
<keyword evidence="2 4" id="KW-0831">Ubiquinone biosynthesis</keyword>
<feature type="binding site" evidence="4">
    <location>
        <position position="118"/>
    </location>
    <ligand>
        <name>substrate</name>
    </ligand>
</feature>
<keyword evidence="1 4" id="KW-0963">Cytoplasm</keyword>
<keyword evidence="3 4" id="KW-0456">Lyase</keyword>
<reference evidence="6 7" key="1">
    <citation type="submission" date="2018-08" db="EMBL/GenBank/DDBJ databases">
        <title>Recombination of ecologically and evolutionarily significant loci maintains genetic cohesion in the Pseudomonas syringae species complex.</title>
        <authorList>
            <person name="Dillon M."/>
            <person name="Thakur S."/>
            <person name="Almeida R.N.D."/>
            <person name="Weir B.S."/>
            <person name="Guttman D.S."/>
        </authorList>
    </citation>
    <scope>NUCLEOTIDE SEQUENCE [LARGE SCALE GENOMIC DNA]</scope>
    <source>
        <strain evidence="6 7">ICMP 6917</strain>
    </source>
</reference>
<evidence type="ECO:0000256" key="1">
    <source>
        <dbReference type="ARBA" id="ARBA00022490"/>
    </source>
</evidence>
<dbReference type="PANTHER" id="PTHR38683">
    <property type="entry name" value="CHORISMATE PYRUVATE-LYASE"/>
    <property type="match status" value="1"/>
</dbReference>
<evidence type="ECO:0000313" key="5">
    <source>
        <dbReference type="EMBL" id="GFM93344.1"/>
    </source>
</evidence>
<comment type="function">
    <text evidence="4">Removes the pyruvyl group from chorismate, with concomitant aromatization of the ring, to provide 4-hydroxybenzoate (4HB) for the ubiquinone pathway.</text>
</comment>
<dbReference type="Pfam" id="PF04345">
    <property type="entry name" value="Chor_lyase"/>
    <property type="match status" value="1"/>
</dbReference>
<dbReference type="Gene3D" id="3.40.1410.10">
    <property type="entry name" value="Chorismate lyase-like"/>
    <property type="match status" value="1"/>
</dbReference>
<dbReference type="Proteomes" id="UP000278332">
    <property type="component" value="Unassembled WGS sequence"/>
</dbReference>
<evidence type="ECO:0000313" key="8">
    <source>
        <dbReference type="Proteomes" id="UP000614982"/>
    </source>
</evidence>
<keyword evidence="4 6" id="KW-0670">Pyruvate</keyword>
<dbReference type="RefSeq" id="WP_025262538.1">
    <property type="nucleotide sequence ID" value="NZ_BLVX01000013.1"/>
</dbReference>
<comment type="catalytic activity">
    <reaction evidence="4">
        <text>chorismate = 4-hydroxybenzoate + pyruvate</text>
        <dbReference type="Rhea" id="RHEA:16505"/>
        <dbReference type="ChEBI" id="CHEBI:15361"/>
        <dbReference type="ChEBI" id="CHEBI:17879"/>
        <dbReference type="ChEBI" id="CHEBI:29748"/>
        <dbReference type="EC" id="4.1.3.40"/>
    </reaction>
</comment>
<comment type="caution">
    <text evidence="6">The sequence shown here is derived from an EMBL/GenBank/DDBJ whole genome shotgun (WGS) entry which is preliminary data.</text>
</comment>
<protein>
    <recommendedName>
        <fullName evidence="4">Probable chorismate pyruvate-lyase</fullName>
        <shortName evidence="4">CL</shortName>
        <shortName evidence="4">CPL</shortName>
        <ecNumber evidence="4">4.1.3.40</ecNumber>
    </recommendedName>
</protein>
<name>A0A3M4VI43_PSECI</name>
<dbReference type="Proteomes" id="UP000614982">
    <property type="component" value="Unassembled WGS sequence"/>
</dbReference>
<comment type="caution">
    <text evidence="4">Lacks conserved residue(s) required for the propagation of feature annotation.</text>
</comment>
<evidence type="ECO:0000256" key="2">
    <source>
        <dbReference type="ARBA" id="ARBA00022688"/>
    </source>
</evidence>
<sequence length="186" mass="20998">MSQQNPALPAPVWLEHEQLANVPGPLILDWLFNQDSLTRRLTRLSSDGFSVTLLFEGWQPLRPDECTALELPEASLGWVREVYLRGRGEKWVFARSVAARSALLEGGLNMDELGTRSLGELLFSDKAFERGPLQVCRYPEAWLPEADATSDLWARRSCFSRGPLSVLVAEIFLPSFWNALKNEEHS</sequence>
<accession>A0A3M4VI43</accession>
<feature type="binding site" evidence="4">
    <location>
        <position position="170"/>
    </location>
    <ligand>
        <name>substrate</name>
    </ligand>
</feature>
<comment type="pathway">
    <text evidence="4">Cofactor biosynthesis; ubiquinone biosynthesis.</text>
</comment>
<evidence type="ECO:0000313" key="6">
    <source>
        <dbReference type="EMBL" id="RMR51267.1"/>
    </source>
</evidence>